<dbReference type="AlphaFoldDB" id="A0A1Q9ER47"/>
<keyword evidence="3" id="KW-1185">Reference proteome</keyword>
<accession>A0A1Q9ER47</accession>
<protein>
    <submittedName>
        <fullName evidence="2">Uncharacterized protein</fullName>
    </submittedName>
</protein>
<evidence type="ECO:0000313" key="3">
    <source>
        <dbReference type="Proteomes" id="UP000186817"/>
    </source>
</evidence>
<feature type="compositionally biased region" description="Acidic residues" evidence="1">
    <location>
        <begin position="108"/>
        <end position="117"/>
    </location>
</feature>
<evidence type="ECO:0000256" key="1">
    <source>
        <dbReference type="SAM" id="MobiDB-lite"/>
    </source>
</evidence>
<gene>
    <name evidence="2" type="ORF">AK812_SmicGene6490</name>
</gene>
<reference evidence="2 3" key="1">
    <citation type="submission" date="2016-02" db="EMBL/GenBank/DDBJ databases">
        <title>Genome analysis of coral dinoflagellate symbionts highlights evolutionary adaptations to a symbiotic lifestyle.</title>
        <authorList>
            <person name="Aranda M."/>
            <person name="Li Y."/>
            <person name="Liew Y.J."/>
            <person name="Baumgarten S."/>
            <person name="Simakov O."/>
            <person name="Wilson M."/>
            <person name="Piel J."/>
            <person name="Ashoor H."/>
            <person name="Bougouffa S."/>
            <person name="Bajic V.B."/>
            <person name="Ryu T."/>
            <person name="Ravasi T."/>
            <person name="Bayer T."/>
            <person name="Micklem G."/>
            <person name="Kim H."/>
            <person name="Bhak J."/>
            <person name="Lajeunesse T.C."/>
            <person name="Voolstra C.R."/>
        </authorList>
    </citation>
    <scope>NUCLEOTIDE SEQUENCE [LARGE SCALE GENOMIC DNA]</scope>
    <source>
        <strain evidence="2 3">CCMP2467</strain>
    </source>
</reference>
<comment type="caution">
    <text evidence="2">The sequence shown here is derived from an EMBL/GenBank/DDBJ whole genome shotgun (WGS) entry which is preliminary data.</text>
</comment>
<organism evidence="2 3">
    <name type="scientific">Symbiodinium microadriaticum</name>
    <name type="common">Dinoflagellate</name>
    <name type="synonym">Zooxanthella microadriatica</name>
    <dbReference type="NCBI Taxonomy" id="2951"/>
    <lineage>
        <taxon>Eukaryota</taxon>
        <taxon>Sar</taxon>
        <taxon>Alveolata</taxon>
        <taxon>Dinophyceae</taxon>
        <taxon>Suessiales</taxon>
        <taxon>Symbiodiniaceae</taxon>
        <taxon>Symbiodinium</taxon>
    </lineage>
</organism>
<feature type="compositionally biased region" description="Basic and acidic residues" evidence="1">
    <location>
        <begin position="327"/>
        <end position="341"/>
    </location>
</feature>
<feature type="region of interest" description="Disordered" evidence="1">
    <location>
        <begin position="296"/>
        <end position="345"/>
    </location>
</feature>
<proteinExistence type="predicted"/>
<feature type="region of interest" description="Disordered" evidence="1">
    <location>
        <begin position="79"/>
        <end position="117"/>
    </location>
</feature>
<name>A0A1Q9ER47_SYMMI</name>
<evidence type="ECO:0000313" key="2">
    <source>
        <dbReference type="EMBL" id="OLQ09857.1"/>
    </source>
</evidence>
<feature type="compositionally biased region" description="Low complexity" evidence="1">
    <location>
        <begin position="296"/>
        <end position="308"/>
    </location>
</feature>
<dbReference type="Proteomes" id="UP000186817">
    <property type="component" value="Unassembled WGS sequence"/>
</dbReference>
<sequence length="583" mass="64749">MSFEELHQVKRIVPLDIGNRLSSTDDTRTHMLSGAVDIGIKDFFDGRDRLKSWRYYIDESPPPPSACLFAFPRELRDVGQRLPGPPPVGPPLSGGKARGMSLDRAQDEGQEDDDDADDDWYGRAYYFRGCSFNFPVTNSSGFLARESEAVARGINLSTRAQEKAGILQDTEADVRKALAQDSGAQVMNIQEKVINKQRAAMSKRAKAFEHFGFDVALHSRNDGCCQSASEGGLACDRHLFDFRPERLQVKIPFLQAPLHVDTTGHLAIAIDGTDTLERSSSSLEGLDNSIQAKCVRSTSRSTAMSSESGQPTSQRGRGRPPDEEEDRINLRDGDPEKRERINSGWRTSADAATVKFEGEQDSWEAATVSRCLPGVSGAPRGRCGEDRWESVATREASKIFQELMGELLRDQCSRGGHAIAENQKNFAINLDGCYYITPPRHGPLQEGSGACAVAARSGQVAHPPKAKREKAGLEECHRASVLLFNDDTILIETEYLKEAQPRRVSTIVHVHNADKVTHRFLHILAPNGCYNLYYPSKTRQPEDVLSIFCDIWSSWAGFPDYIRGAFEGFFLDKMKHMDVEALH</sequence>
<dbReference type="EMBL" id="LSRX01000089">
    <property type="protein sequence ID" value="OLQ09857.1"/>
    <property type="molecule type" value="Genomic_DNA"/>
</dbReference>